<dbReference type="Gene3D" id="2.160.20.10">
    <property type="entry name" value="Single-stranded right-handed beta-helix, Pectin lyase-like"/>
    <property type="match status" value="2"/>
</dbReference>
<keyword evidence="4" id="KW-0964">Secreted</keyword>
<evidence type="ECO:0000313" key="11">
    <source>
        <dbReference type="Proteomes" id="UP000436088"/>
    </source>
</evidence>
<evidence type="ECO:0000256" key="6">
    <source>
        <dbReference type="ARBA" id="ARBA00023295"/>
    </source>
</evidence>
<dbReference type="InterPro" id="IPR011050">
    <property type="entry name" value="Pectin_lyase_fold/virulence"/>
</dbReference>
<evidence type="ECO:0000313" key="10">
    <source>
        <dbReference type="EMBL" id="KAE8723951.1"/>
    </source>
</evidence>
<dbReference type="Proteomes" id="UP000436088">
    <property type="component" value="Unassembled WGS sequence"/>
</dbReference>
<sequence length="423" mass="44840">MEHTTSCVLFFAFVLLVFPSYGVADPLTYSTYNVLSYGAKPGNLDSTKAMVAAWTLACGSIKPATIYVPPGRFSLRNVVFRGQCKNNAIVLRIDRTFVAPSDYNVLGNTGNWHLFKHVNGVSVYGGILDGQGTGLWACKRSGKGCPSGATHIVINGCNNVKVGGVRVSATGNSPNTDGSVVQASSGVTILNSRTGTGNDCVSVGPGTNNLLIESVACGPGNGISIGSLGKEAEEPGVQNVTVKTITFAGRIIKIRDFTYRDIHGISATEVAANFDCSPSIPCTDIKLEDVKLIYRNKPAEASCSNADGTASGATTPWSIPTRRESVQMHLKHNCLSAHAGPITCGKPILRSAIPSLCTVHFQKTRKNVNRALKKANLNVSSSSKLAPMFHVIVAEYVHQIQAKRRAASRGITSKATIKEECPS</sequence>
<accession>A0A6A3C7X5</accession>
<dbReference type="InterPro" id="IPR000743">
    <property type="entry name" value="Glyco_hydro_28"/>
</dbReference>
<gene>
    <name evidence="10" type="ORF">F3Y22_tig00011079pilonHSYRG00042</name>
</gene>
<keyword evidence="9" id="KW-0732">Signal</keyword>
<dbReference type="GO" id="GO:0005975">
    <property type="term" value="P:carbohydrate metabolic process"/>
    <property type="evidence" value="ECO:0007669"/>
    <property type="project" value="InterPro"/>
</dbReference>
<evidence type="ECO:0000256" key="8">
    <source>
        <dbReference type="RuleBase" id="RU361169"/>
    </source>
</evidence>
<evidence type="ECO:0000256" key="7">
    <source>
        <dbReference type="ARBA" id="ARBA00023316"/>
    </source>
</evidence>
<proteinExistence type="inferred from homology"/>
<keyword evidence="6 8" id="KW-0326">Glycosidase</keyword>
<comment type="similarity">
    <text evidence="2 8">Belongs to the glycosyl hydrolase 28 family.</text>
</comment>
<dbReference type="AlphaFoldDB" id="A0A6A3C7X5"/>
<evidence type="ECO:0000256" key="1">
    <source>
        <dbReference type="ARBA" id="ARBA00004191"/>
    </source>
</evidence>
<comment type="caution">
    <text evidence="10">The sequence shown here is derived from an EMBL/GenBank/DDBJ whole genome shotgun (WGS) entry which is preliminary data.</text>
</comment>
<evidence type="ECO:0000256" key="3">
    <source>
        <dbReference type="ARBA" id="ARBA00022512"/>
    </source>
</evidence>
<dbReference type="Pfam" id="PF00295">
    <property type="entry name" value="Glyco_hydro_28"/>
    <property type="match status" value="2"/>
</dbReference>
<dbReference type="EMBL" id="VEPZ02000491">
    <property type="protein sequence ID" value="KAE8723951.1"/>
    <property type="molecule type" value="Genomic_DNA"/>
</dbReference>
<keyword evidence="7" id="KW-0961">Cell wall biogenesis/degradation</keyword>
<feature type="signal peptide" evidence="9">
    <location>
        <begin position="1"/>
        <end position="24"/>
    </location>
</feature>
<reference evidence="10" key="1">
    <citation type="submission" date="2019-09" db="EMBL/GenBank/DDBJ databases">
        <title>Draft genome information of white flower Hibiscus syriacus.</title>
        <authorList>
            <person name="Kim Y.-M."/>
        </authorList>
    </citation>
    <scope>NUCLEOTIDE SEQUENCE [LARGE SCALE GENOMIC DNA]</scope>
    <source>
        <strain evidence="10">YM2019G1</strain>
    </source>
</reference>
<feature type="chain" id="PRO_5025518979" evidence="9">
    <location>
        <begin position="25"/>
        <end position="423"/>
    </location>
</feature>
<dbReference type="PANTHER" id="PTHR31375">
    <property type="match status" value="1"/>
</dbReference>
<organism evidence="10 11">
    <name type="scientific">Hibiscus syriacus</name>
    <name type="common">Rose of Sharon</name>
    <dbReference type="NCBI Taxonomy" id="106335"/>
    <lineage>
        <taxon>Eukaryota</taxon>
        <taxon>Viridiplantae</taxon>
        <taxon>Streptophyta</taxon>
        <taxon>Embryophyta</taxon>
        <taxon>Tracheophyta</taxon>
        <taxon>Spermatophyta</taxon>
        <taxon>Magnoliopsida</taxon>
        <taxon>eudicotyledons</taxon>
        <taxon>Gunneridae</taxon>
        <taxon>Pentapetalae</taxon>
        <taxon>rosids</taxon>
        <taxon>malvids</taxon>
        <taxon>Malvales</taxon>
        <taxon>Malvaceae</taxon>
        <taxon>Malvoideae</taxon>
        <taxon>Hibiscus</taxon>
    </lineage>
</organism>
<dbReference type="InterPro" id="IPR012334">
    <property type="entry name" value="Pectin_lyas_fold"/>
</dbReference>
<comment type="subcellular location">
    <subcellularLocation>
        <location evidence="1">Secreted</location>
        <location evidence="1">Cell wall</location>
    </subcellularLocation>
</comment>
<dbReference type="GO" id="GO:0071555">
    <property type="term" value="P:cell wall organization"/>
    <property type="evidence" value="ECO:0007669"/>
    <property type="project" value="UniProtKB-KW"/>
</dbReference>
<dbReference type="GO" id="GO:0004650">
    <property type="term" value="F:polygalacturonase activity"/>
    <property type="evidence" value="ECO:0007669"/>
    <property type="project" value="InterPro"/>
</dbReference>
<name>A0A6A3C7X5_HIBSY</name>
<keyword evidence="5 8" id="KW-0378">Hydrolase</keyword>
<protein>
    <submittedName>
        <fullName evidence="10">Polygalacturonase</fullName>
    </submittedName>
</protein>
<dbReference type="SUPFAM" id="SSF51126">
    <property type="entry name" value="Pectin lyase-like"/>
    <property type="match status" value="1"/>
</dbReference>
<evidence type="ECO:0000256" key="9">
    <source>
        <dbReference type="SAM" id="SignalP"/>
    </source>
</evidence>
<keyword evidence="11" id="KW-1185">Reference proteome</keyword>
<evidence type="ECO:0000256" key="4">
    <source>
        <dbReference type="ARBA" id="ARBA00022525"/>
    </source>
</evidence>
<evidence type="ECO:0000256" key="2">
    <source>
        <dbReference type="ARBA" id="ARBA00008834"/>
    </source>
</evidence>
<keyword evidence="3" id="KW-0134">Cell wall</keyword>
<evidence type="ECO:0000256" key="5">
    <source>
        <dbReference type="ARBA" id="ARBA00022801"/>
    </source>
</evidence>